<evidence type="ECO:0000313" key="6">
    <source>
        <dbReference type="Proteomes" id="UP000317722"/>
    </source>
</evidence>
<evidence type="ECO:0000256" key="3">
    <source>
        <dbReference type="ARBA" id="ARBA00023163"/>
    </source>
</evidence>
<dbReference type="PANTHER" id="PTHR33164:SF103">
    <property type="entry name" value="REGULATORY PROTEIN MARR"/>
    <property type="match status" value="1"/>
</dbReference>
<dbReference type="SUPFAM" id="SSF46785">
    <property type="entry name" value="Winged helix' DNA-binding domain"/>
    <property type="match status" value="1"/>
</dbReference>
<dbReference type="AlphaFoldDB" id="A0A502D2Q3"/>
<dbReference type="PROSITE" id="PS50995">
    <property type="entry name" value="HTH_MARR_2"/>
    <property type="match status" value="1"/>
</dbReference>
<evidence type="ECO:0000256" key="2">
    <source>
        <dbReference type="ARBA" id="ARBA00023125"/>
    </source>
</evidence>
<dbReference type="InterPro" id="IPR000835">
    <property type="entry name" value="HTH_MarR-typ"/>
</dbReference>
<protein>
    <submittedName>
        <fullName evidence="5">MarR family transcriptional regulator</fullName>
    </submittedName>
</protein>
<dbReference type="GO" id="GO:0003700">
    <property type="term" value="F:DNA-binding transcription factor activity"/>
    <property type="evidence" value="ECO:0007669"/>
    <property type="project" value="InterPro"/>
</dbReference>
<dbReference type="RefSeq" id="WP_140737116.1">
    <property type="nucleotide sequence ID" value="NZ_RCZM01000001.1"/>
</dbReference>
<dbReference type="InterPro" id="IPR023187">
    <property type="entry name" value="Tscrpt_reg_MarR-type_CS"/>
</dbReference>
<dbReference type="GO" id="GO:0006950">
    <property type="term" value="P:response to stress"/>
    <property type="evidence" value="ECO:0007669"/>
    <property type="project" value="TreeGrafter"/>
</dbReference>
<dbReference type="OrthoDB" id="9815567at2"/>
<dbReference type="PROSITE" id="PS01117">
    <property type="entry name" value="HTH_MARR_1"/>
    <property type="match status" value="1"/>
</dbReference>
<organism evidence="5 6">
    <name type="scientific">Pedococcus bigeumensis</name>
    <dbReference type="NCBI Taxonomy" id="433644"/>
    <lineage>
        <taxon>Bacteria</taxon>
        <taxon>Bacillati</taxon>
        <taxon>Actinomycetota</taxon>
        <taxon>Actinomycetes</taxon>
        <taxon>Micrococcales</taxon>
        <taxon>Intrasporangiaceae</taxon>
        <taxon>Pedococcus</taxon>
    </lineage>
</organism>
<dbReference type="InterPro" id="IPR036390">
    <property type="entry name" value="WH_DNA-bd_sf"/>
</dbReference>
<reference evidence="5 6" key="1">
    <citation type="journal article" date="2019" name="Environ. Microbiol.">
        <title>Species interactions and distinct microbial communities in high Arctic permafrost affected cryosols are associated with the CH4 and CO2 gas fluxes.</title>
        <authorList>
            <person name="Altshuler I."/>
            <person name="Hamel J."/>
            <person name="Turney S."/>
            <person name="Magnuson E."/>
            <person name="Levesque R."/>
            <person name="Greer C."/>
            <person name="Whyte L.G."/>
        </authorList>
    </citation>
    <scope>NUCLEOTIDE SEQUENCE [LARGE SCALE GENOMIC DNA]</scope>
    <source>
        <strain evidence="5 6">S9.3A</strain>
    </source>
</reference>
<dbReference type="InterPro" id="IPR039422">
    <property type="entry name" value="MarR/SlyA-like"/>
</dbReference>
<gene>
    <name evidence="5" type="ORF">EAH86_03105</name>
</gene>
<dbReference type="Pfam" id="PF01047">
    <property type="entry name" value="MarR"/>
    <property type="match status" value="1"/>
</dbReference>
<dbReference type="EMBL" id="RCZM01000001">
    <property type="protein sequence ID" value="TPG19468.1"/>
    <property type="molecule type" value="Genomic_DNA"/>
</dbReference>
<dbReference type="GO" id="GO:0003677">
    <property type="term" value="F:DNA binding"/>
    <property type="evidence" value="ECO:0007669"/>
    <property type="project" value="UniProtKB-KW"/>
</dbReference>
<keyword evidence="6" id="KW-1185">Reference proteome</keyword>
<accession>A0A502D2Q3</accession>
<keyword evidence="1" id="KW-0805">Transcription regulation</keyword>
<dbReference type="Proteomes" id="UP000317722">
    <property type="component" value="Unassembled WGS sequence"/>
</dbReference>
<name>A0A502D2Q3_9MICO</name>
<dbReference type="SMART" id="SM00347">
    <property type="entry name" value="HTH_MARR"/>
    <property type="match status" value="1"/>
</dbReference>
<evidence type="ECO:0000313" key="5">
    <source>
        <dbReference type="EMBL" id="TPG19468.1"/>
    </source>
</evidence>
<proteinExistence type="predicted"/>
<comment type="caution">
    <text evidence="5">The sequence shown here is derived from an EMBL/GenBank/DDBJ whole genome shotgun (WGS) entry which is preliminary data.</text>
</comment>
<keyword evidence="3" id="KW-0804">Transcription</keyword>
<evidence type="ECO:0000256" key="1">
    <source>
        <dbReference type="ARBA" id="ARBA00023015"/>
    </source>
</evidence>
<feature type="domain" description="HTH marR-type" evidence="4">
    <location>
        <begin position="7"/>
        <end position="139"/>
    </location>
</feature>
<dbReference type="PANTHER" id="PTHR33164">
    <property type="entry name" value="TRANSCRIPTIONAL REGULATOR, MARR FAMILY"/>
    <property type="match status" value="1"/>
</dbReference>
<dbReference type="InterPro" id="IPR036388">
    <property type="entry name" value="WH-like_DNA-bd_sf"/>
</dbReference>
<sequence length="139" mass="15594">MTETDGQEPLSELLMRSARAMRRRWSDSLAPWDLSPHQARALRVVRRHESARMGTIAAHLRIAPRSVTEVLDGLEERGLVRRVPDPTDRRAVLVELTDAGLSLLAEVDAARDGESATYLSVLSVRDRAHLARLLRKLDP</sequence>
<dbReference type="Gene3D" id="1.10.10.10">
    <property type="entry name" value="Winged helix-like DNA-binding domain superfamily/Winged helix DNA-binding domain"/>
    <property type="match status" value="1"/>
</dbReference>
<evidence type="ECO:0000259" key="4">
    <source>
        <dbReference type="PROSITE" id="PS50995"/>
    </source>
</evidence>
<dbReference type="PRINTS" id="PR00598">
    <property type="entry name" value="HTHMARR"/>
</dbReference>
<keyword evidence="2" id="KW-0238">DNA-binding</keyword>